<evidence type="ECO:0000256" key="3">
    <source>
        <dbReference type="ARBA" id="ARBA00022516"/>
    </source>
</evidence>
<evidence type="ECO:0000256" key="2">
    <source>
        <dbReference type="ARBA" id="ARBA00017562"/>
    </source>
</evidence>
<organism evidence="11 12">
    <name type="scientific">Saccharothrix australiensis</name>
    <dbReference type="NCBI Taxonomy" id="2072"/>
    <lineage>
        <taxon>Bacteria</taxon>
        <taxon>Bacillati</taxon>
        <taxon>Actinomycetota</taxon>
        <taxon>Actinomycetes</taxon>
        <taxon>Pseudonocardiales</taxon>
        <taxon>Pseudonocardiaceae</taxon>
        <taxon>Saccharothrix</taxon>
    </lineage>
</organism>
<dbReference type="GO" id="GO:0009317">
    <property type="term" value="C:acetyl-CoA carboxylase complex"/>
    <property type="evidence" value="ECO:0007669"/>
    <property type="project" value="InterPro"/>
</dbReference>
<feature type="domain" description="Lipoyl-binding" evidence="10">
    <location>
        <begin position="84"/>
        <end position="162"/>
    </location>
</feature>
<dbReference type="PRINTS" id="PR01071">
    <property type="entry name" value="ACOABIOTINCC"/>
</dbReference>
<comment type="pathway">
    <text evidence="1 8">Lipid metabolism; fatty acid biosynthesis.</text>
</comment>
<dbReference type="Gene3D" id="2.40.50.100">
    <property type="match status" value="1"/>
</dbReference>
<keyword evidence="5 8" id="KW-0443">Lipid metabolism</keyword>
<dbReference type="PROSITE" id="PS00188">
    <property type="entry name" value="BIOTIN"/>
    <property type="match status" value="1"/>
</dbReference>
<accession>A0A495VYX3</accession>
<keyword evidence="3 8" id="KW-0444">Lipid biosynthesis</keyword>
<evidence type="ECO:0000313" key="12">
    <source>
        <dbReference type="Proteomes" id="UP000282084"/>
    </source>
</evidence>
<keyword evidence="7 8" id="KW-0092">Biotin</keyword>
<name>A0A495VYX3_9PSEU</name>
<dbReference type="Proteomes" id="UP000282084">
    <property type="component" value="Unassembled WGS sequence"/>
</dbReference>
<dbReference type="GO" id="GO:0006633">
    <property type="term" value="P:fatty acid biosynthetic process"/>
    <property type="evidence" value="ECO:0007669"/>
    <property type="project" value="UniProtKB-UniPathway"/>
</dbReference>
<evidence type="ECO:0000313" key="11">
    <source>
        <dbReference type="EMBL" id="RKT53615.1"/>
    </source>
</evidence>
<sequence length="176" mass="18170">MDDRLANGPSTPHDDASAAVEAVRRVLALLGAARAGQVRVRNGRFELDVTLHPGSAGVHGDVEPAEPGPSEPQPSEPRPAGAGPAEVRITAPAIGVFHRRSAPGEPPLVQVGDQVEAGRELGLIEAMKAFIPVVADRPGTVGAIHVEDAEVVEYGQVLIDLVPDPVGVPEPRVGAP</sequence>
<evidence type="ECO:0000256" key="6">
    <source>
        <dbReference type="ARBA" id="ARBA00023160"/>
    </source>
</evidence>
<keyword evidence="4 8" id="KW-0276">Fatty acid metabolism</keyword>
<dbReference type="PROSITE" id="PS50968">
    <property type="entry name" value="BIOTINYL_LIPOYL"/>
    <property type="match status" value="1"/>
</dbReference>
<dbReference type="OrthoDB" id="9811735at2"/>
<evidence type="ECO:0000256" key="1">
    <source>
        <dbReference type="ARBA" id="ARBA00005194"/>
    </source>
</evidence>
<comment type="caution">
    <text evidence="11">The sequence shown here is derived from an EMBL/GenBank/DDBJ whole genome shotgun (WGS) entry which is preliminary data.</text>
</comment>
<dbReference type="RefSeq" id="WP_121004053.1">
    <property type="nucleotide sequence ID" value="NZ_RBXO01000001.1"/>
</dbReference>
<dbReference type="CDD" id="cd06850">
    <property type="entry name" value="biotinyl_domain"/>
    <property type="match status" value="1"/>
</dbReference>
<protein>
    <recommendedName>
        <fullName evidence="2 8">Biotin carboxyl carrier protein of acetyl-CoA carboxylase</fullName>
    </recommendedName>
</protein>
<keyword evidence="6 8" id="KW-0275">Fatty acid biosynthesis</keyword>
<dbReference type="Pfam" id="PF00364">
    <property type="entry name" value="Biotin_lipoyl"/>
    <property type="match status" value="1"/>
</dbReference>
<evidence type="ECO:0000256" key="9">
    <source>
        <dbReference type="SAM" id="MobiDB-lite"/>
    </source>
</evidence>
<dbReference type="InterPro" id="IPR050709">
    <property type="entry name" value="Biotin_Carboxyl_Carrier/Decarb"/>
</dbReference>
<keyword evidence="12" id="KW-1185">Reference proteome</keyword>
<dbReference type="InterPro" id="IPR001249">
    <property type="entry name" value="AcCoA_biotinCC"/>
</dbReference>
<comment type="function">
    <text evidence="8">This protein is a component of the acetyl coenzyme A carboxylase complex; first, biotin carboxylase catalyzes the carboxylation of the carrier protein and then the transcarboxylase transfers the carboxyl group to form malonyl-CoA.</text>
</comment>
<dbReference type="UniPathway" id="UPA00094"/>
<evidence type="ECO:0000256" key="5">
    <source>
        <dbReference type="ARBA" id="ARBA00023098"/>
    </source>
</evidence>
<evidence type="ECO:0000256" key="4">
    <source>
        <dbReference type="ARBA" id="ARBA00022832"/>
    </source>
</evidence>
<dbReference type="InterPro" id="IPR011053">
    <property type="entry name" value="Single_hybrid_motif"/>
</dbReference>
<dbReference type="AlphaFoldDB" id="A0A495VYX3"/>
<dbReference type="SUPFAM" id="SSF51230">
    <property type="entry name" value="Single hybrid motif"/>
    <property type="match status" value="1"/>
</dbReference>
<gene>
    <name evidence="11" type="ORF">C8E97_2187</name>
</gene>
<evidence type="ECO:0000256" key="7">
    <source>
        <dbReference type="ARBA" id="ARBA00023267"/>
    </source>
</evidence>
<dbReference type="InterPro" id="IPR000089">
    <property type="entry name" value="Biotin_lipoyl"/>
</dbReference>
<dbReference type="InterPro" id="IPR001882">
    <property type="entry name" value="Biotin_BS"/>
</dbReference>
<proteinExistence type="predicted"/>
<dbReference type="GO" id="GO:0003989">
    <property type="term" value="F:acetyl-CoA carboxylase activity"/>
    <property type="evidence" value="ECO:0007669"/>
    <property type="project" value="InterPro"/>
</dbReference>
<feature type="compositionally biased region" description="Pro residues" evidence="9">
    <location>
        <begin position="66"/>
        <end position="77"/>
    </location>
</feature>
<evidence type="ECO:0000259" key="10">
    <source>
        <dbReference type="PROSITE" id="PS50968"/>
    </source>
</evidence>
<dbReference type="PANTHER" id="PTHR45266">
    <property type="entry name" value="OXALOACETATE DECARBOXYLASE ALPHA CHAIN"/>
    <property type="match status" value="1"/>
</dbReference>
<feature type="region of interest" description="Disordered" evidence="9">
    <location>
        <begin position="51"/>
        <end position="85"/>
    </location>
</feature>
<dbReference type="PANTHER" id="PTHR45266:SF3">
    <property type="entry name" value="OXALOACETATE DECARBOXYLASE ALPHA CHAIN"/>
    <property type="match status" value="1"/>
</dbReference>
<reference evidence="11 12" key="1">
    <citation type="submission" date="2018-10" db="EMBL/GenBank/DDBJ databases">
        <title>Sequencing the genomes of 1000 actinobacteria strains.</title>
        <authorList>
            <person name="Klenk H.-P."/>
        </authorList>
    </citation>
    <scope>NUCLEOTIDE SEQUENCE [LARGE SCALE GENOMIC DNA]</scope>
    <source>
        <strain evidence="11 12">DSM 43800</strain>
    </source>
</reference>
<dbReference type="EMBL" id="RBXO01000001">
    <property type="protein sequence ID" value="RKT53615.1"/>
    <property type="molecule type" value="Genomic_DNA"/>
</dbReference>
<evidence type="ECO:0000256" key="8">
    <source>
        <dbReference type="RuleBase" id="RU364072"/>
    </source>
</evidence>